<dbReference type="PANTHER" id="PTHR33273">
    <property type="entry name" value="DOMAIN-CONTAINING PROTEIN, PUTATIVE-RELATED"/>
    <property type="match status" value="1"/>
</dbReference>
<dbReference type="GO" id="GO:0003824">
    <property type="term" value="F:catalytic activity"/>
    <property type="evidence" value="ECO:0007669"/>
    <property type="project" value="InterPro"/>
</dbReference>
<feature type="compositionally biased region" description="Low complexity" evidence="1">
    <location>
        <begin position="320"/>
        <end position="329"/>
    </location>
</feature>
<evidence type="ECO:0000256" key="1">
    <source>
        <dbReference type="SAM" id="MobiDB-lite"/>
    </source>
</evidence>
<feature type="region of interest" description="Disordered" evidence="1">
    <location>
        <begin position="320"/>
        <end position="363"/>
    </location>
</feature>
<proteinExistence type="predicted"/>
<evidence type="ECO:0000259" key="2">
    <source>
        <dbReference type="Pfam" id="PF14529"/>
    </source>
</evidence>
<dbReference type="SUPFAM" id="SSF56219">
    <property type="entry name" value="DNase I-like"/>
    <property type="match status" value="1"/>
</dbReference>
<feature type="domain" description="Endonuclease/exonuclease/phosphatase" evidence="2">
    <location>
        <begin position="83"/>
        <end position="200"/>
    </location>
</feature>
<evidence type="ECO:0000313" key="4">
    <source>
        <dbReference type="Proteomes" id="UP000479190"/>
    </source>
</evidence>
<dbReference type="InterPro" id="IPR005135">
    <property type="entry name" value="Endo/exonuclease/phosphatase"/>
</dbReference>
<keyword evidence="4" id="KW-1185">Reference proteome</keyword>
<evidence type="ECO:0000313" key="3">
    <source>
        <dbReference type="EMBL" id="CAB0029064.1"/>
    </source>
</evidence>
<dbReference type="Gene3D" id="3.60.10.10">
    <property type="entry name" value="Endonuclease/exonuclease/phosphatase"/>
    <property type="match status" value="1"/>
</dbReference>
<dbReference type="PANTHER" id="PTHR33273:SF4">
    <property type="entry name" value="ENDONUCLEASE_EXONUCLEASE_PHOSPHATASE DOMAIN-CONTAINING PROTEIN"/>
    <property type="match status" value="1"/>
</dbReference>
<dbReference type="InterPro" id="IPR036691">
    <property type="entry name" value="Endo/exonu/phosph_ase_sf"/>
</dbReference>
<organism evidence="3 4">
    <name type="scientific">Trichogramma brassicae</name>
    <dbReference type="NCBI Taxonomy" id="86971"/>
    <lineage>
        <taxon>Eukaryota</taxon>
        <taxon>Metazoa</taxon>
        <taxon>Ecdysozoa</taxon>
        <taxon>Arthropoda</taxon>
        <taxon>Hexapoda</taxon>
        <taxon>Insecta</taxon>
        <taxon>Pterygota</taxon>
        <taxon>Neoptera</taxon>
        <taxon>Endopterygota</taxon>
        <taxon>Hymenoptera</taxon>
        <taxon>Apocrita</taxon>
        <taxon>Proctotrupomorpha</taxon>
        <taxon>Chalcidoidea</taxon>
        <taxon>Trichogrammatidae</taxon>
        <taxon>Trichogramma</taxon>
    </lineage>
</organism>
<feature type="compositionally biased region" description="Low complexity" evidence="1">
    <location>
        <begin position="345"/>
        <end position="358"/>
    </location>
</feature>
<gene>
    <name evidence="3" type="ORF">TBRA_LOCUS1152</name>
</gene>
<reference evidence="3 4" key="1">
    <citation type="submission" date="2020-02" db="EMBL/GenBank/DDBJ databases">
        <authorList>
            <person name="Ferguson B K."/>
        </authorList>
    </citation>
    <scope>NUCLEOTIDE SEQUENCE [LARGE SCALE GENOMIC DNA]</scope>
</reference>
<accession>A0A6H5HXQ4</accession>
<sequence>MMRILQLNLKHCEAAQDPLCDTISKLRIDVAILCEQYKNLAPSNTWLADADSQAAIWVQRGIPVQERPSRVHPYFAWARIGGIFFFSVYAPPRLSAMEFSALLANITKEARGRRPLVIAGDFNAWSTEWGCRETRPQASILLDSLALLDAVLLNTGDVPTFNGRQGSSIVDLTFVCKTLTPRVKSWTVSGWYTHSDHQAIVFEIEDTGTFTVEPHVRHHRRMCDASMSKVNPRRRRELVYWWTAEIADLRRSCLRARRLFQRSRGRQDEEIHSANNTSARHLLRVAIKTSKRRCWRALCDETKQPAPLCCGAQRGGGSVPAGAASSGGAYNRPSPWRNSKDLSRGSRSAPRPARMAYPTQRSKSLMPHDPEIFLRVYTTCLETGVFPSVWKHQRLVLIAKPGKPPDEPSSYRPLCMLDTMGKILGENHMRSAGSLHRETRRPLGATVWLPERAITIDAIEDVISTARNAVAGRRWFRGTKKYCAVVTLDVRNAFDSAGGTTSSPLCAACSCPITC</sequence>
<dbReference type="AlphaFoldDB" id="A0A6H5HXQ4"/>
<protein>
    <recommendedName>
        <fullName evidence="2">Endonuclease/exonuclease/phosphatase domain-containing protein</fullName>
    </recommendedName>
</protein>
<dbReference type="Proteomes" id="UP000479190">
    <property type="component" value="Unassembled WGS sequence"/>
</dbReference>
<name>A0A6H5HXQ4_9HYME</name>
<dbReference type="CDD" id="cd09077">
    <property type="entry name" value="R1-I-EN"/>
    <property type="match status" value="1"/>
</dbReference>
<dbReference type="EMBL" id="CADCXV010000246">
    <property type="protein sequence ID" value="CAB0029064.1"/>
    <property type="molecule type" value="Genomic_DNA"/>
</dbReference>
<dbReference type="OrthoDB" id="7697131at2759"/>
<dbReference type="Pfam" id="PF14529">
    <property type="entry name" value="Exo_endo_phos_2"/>
    <property type="match status" value="1"/>
</dbReference>